<sequence>MSCPEQNDDLAWLLQRNAHRLRNALDGLAVKHGLEGGFRDYVLLMLLESEAPQTQIELGQLAQVDKTTLMASLDLLEAAGIVERKLNPTNRRVRTPVLTAKGKKVLKAVSAARKASEELPGMSATELKTLRALLVKLDAACEAAGMKTPGSCM</sequence>
<comment type="caution">
    <text evidence="2">The sequence shown here is derived from an EMBL/GenBank/DDBJ whole genome shotgun (WGS) entry which is preliminary data.</text>
</comment>
<dbReference type="PANTHER" id="PTHR33164">
    <property type="entry name" value="TRANSCRIPTIONAL REGULATOR, MARR FAMILY"/>
    <property type="match status" value="1"/>
</dbReference>
<name>A0A2W5TCP1_9BACT</name>
<dbReference type="AlphaFoldDB" id="A0A2W5TCP1"/>
<dbReference type="InterPro" id="IPR000835">
    <property type="entry name" value="HTH_MarR-typ"/>
</dbReference>
<evidence type="ECO:0000313" key="2">
    <source>
        <dbReference type="EMBL" id="PZR13229.1"/>
    </source>
</evidence>
<evidence type="ECO:0000259" key="1">
    <source>
        <dbReference type="PROSITE" id="PS50995"/>
    </source>
</evidence>
<proteinExistence type="predicted"/>
<dbReference type="SMART" id="SM00347">
    <property type="entry name" value="HTH_MARR"/>
    <property type="match status" value="1"/>
</dbReference>
<dbReference type="InterPro" id="IPR036388">
    <property type="entry name" value="WH-like_DNA-bd_sf"/>
</dbReference>
<reference evidence="2 3" key="1">
    <citation type="submission" date="2017-08" db="EMBL/GenBank/DDBJ databases">
        <title>Infants hospitalized years apart are colonized by the same room-sourced microbial strains.</title>
        <authorList>
            <person name="Brooks B."/>
            <person name="Olm M.R."/>
            <person name="Firek B.A."/>
            <person name="Baker R."/>
            <person name="Thomas B.C."/>
            <person name="Morowitz M.J."/>
            <person name="Banfield J.F."/>
        </authorList>
    </citation>
    <scope>NUCLEOTIDE SEQUENCE [LARGE SCALE GENOMIC DNA]</scope>
    <source>
        <strain evidence="2">S2_003_000_R2_14</strain>
    </source>
</reference>
<dbReference type="GO" id="GO:0006950">
    <property type="term" value="P:response to stress"/>
    <property type="evidence" value="ECO:0007669"/>
    <property type="project" value="TreeGrafter"/>
</dbReference>
<dbReference type="Proteomes" id="UP000249061">
    <property type="component" value="Unassembled WGS sequence"/>
</dbReference>
<dbReference type="PANTHER" id="PTHR33164:SF99">
    <property type="entry name" value="MARR FAMILY REGULATORY PROTEIN"/>
    <property type="match status" value="1"/>
</dbReference>
<feature type="domain" description="HTH marR-type" evidence="1">
    <location>
        <begin position="7"/>
        <end position="139"/>
    </location>
</feature>
<protein>
    <submittedName>
        <fullName evidence="2">MarR family transcriptional regulator</fullName>
    </submittedName>
</protein>
<accession>A0A2W5TCP1</accession>
<evidence type="ECO:0000313" key="3">
    <source>
        <dbReference type="Proteomes" id="UP000249061"/>
    </source>
</evidence>
<organism evidence="2 3">
    <name type="scientific">Archangium gephyra</name>
    <dbReference type="NCBI Taxonomy" id="48"/>
    <lineage>
        <taxon>Bacteria</taxon>
        <taxon>Pseudomonadati</taxon>
        <taxon>Myxococcota</taxon>
        <taxon>Myxococcia</taxon>
        <taxon>Myxococcales</taxon>
        <taxon>Cystobacterineae</taxon>
        <taxon>Archangiaceae</taxon>
        <taxon>Archangium</taxon>
    </lineage>
</organism>
<dbReference type="PRINTS" id="PR00598">
    <property type="entry name" value="HTHMARR"/>
</dbReference>
<dbReference type="Gene3D" id="1.10.10.10">
    <property type="entry name" value="Winged helix-like DNA-binding domain superfamily/Winged helix DNA-binding domain"/>
    <property type="match status" value="1"/>
</dbReference>
<dbReference type="Pfam" id="PF12802">
    <property type="entry name" value="MarR_2"/>
    <property type="match status" value="1"/>
</dbReference>
<dbReference type="EMBL" id="QFQP01000010">
    <property type="protein sequence ID" value="PZR13229.1"/>
    <property type="molecule type" value="Genomic_DNA"/>
</dbReference>
<dbReference type="InterPro" id="IPR036390">
    <property type="entry name" value="WH_DNA-bd_sf"/>
</dbReference>
<dbReference type="InterPro" id="IPR039422">
    <property type="entry name" value="MarR/SlyA-like"/>
</dbReference>
<dbReference type="GO" id="GO:0003700">
    <property type="term" value="F:DNA-binding transcription factor activity"/>
    <property type="evidence" value="ECO:0007669"/>
    <property type="project" value="InterPro"/>
</dbReference>
<dbReference type="PROSITE" id="PS50995">
    <property type="entry name" value="HTH_MARR_2"/>
    <property type="match status" value="1"/>
</dbReference>
<dbReference type="SUPFAM" id="SSF46785">
    <property type="entry name" value="Winged helix' DNA-binding domain"/>
    <property type="match status" value="1"/>
</dbReference>
<gene>
    <name evidence="2" type="ORF">DI536_13155</name>
</gene>